<reference evidence="1 2" key="1">
    <citation type="journal article" date="2018" name="Mol. Biol. Evol.">
        <title>Broad Genomic Sampling Reveals a Smut Pathogenic Ancestry of the Fungal Clade Ustilaginomycotina.</title>
        <authorList>
            <person name="Kijpornyongpan T."/>
            <person name="Mondo S.J."/>
            <person name="Barry K."/>
            <person name="Sandor L."/>
            <person name="Lee J."/>
            <person name="Lipzen A."/>
            <person name="Pangilinan J."/>
            <person name="LaButti K."/>
            <person name="Hainaut M."/>
            <person name="Henrissat B."/>
            <person name="Grigoriev I.V."/>
            <person name="Spatafora J.W."/>
            <person name="Aime M.C."/>
        </authorList>
    </citation>
    <scope>NUCLEOTIDE SEQUENCE [LARGE SCALE GENOMIC DNA]</scope>
    <source>
        <strain evidence="1 2">SA 807</strain>
    </source>
</reference>
<proteinExistence type="predicted"/>
<evidence type="ECO:0000313" key="1">
    <source>
        <dbReference type="EMBL" id="PWN51093.1"/>
    </source>
</evidence>
<evidence type="ECO:0000313" key="2">
    <source>
        <dbReference type="Proteomes" id="UP000245626"/>
    </source>
</evidence>
<protein>
    <submittedName>
        <fullName evidence="1">Uncharacterized protein</fullName>
    </submittedName>
</protein>
<dbReference type="Proteomes" id="UP000245626">
    <property type="component" value="Unassembled WGS sequence"/>
</dbReference>
<sequence>MRPLPKSTDSFPPPLLVTQRFPFPPLVSAWLALRLPPEPRRPFDPSFSTQNQNPFIYREKRGDRIRSFTTFVTIPFTFLITQVHPAYLASFPSSLLPPAISSPPSRLQPNLFERRGLPSSTICHPYTKSPPHPPHLHPTTPLDPDQRTKKFAP</sequence>
<keyword evidence="2" id="KW-1185">Reference proteome</keyword>
<organism evidence="1 2">
    <name type="scientific">Violaceomyces palustris</name>
    <dbReference type="NCBI Taxonomy" id="1673888"/>
    <lineage>
        <taxon>Eukaryota</taxon>
        <taxon>Fungi</taxon>
        <taxon>Dikarya</taxon>
        <taxon>Basidiomycota</taxon>
        <taxon>Ustilaginomycotina</taxon>
        <taxon>Ustilaginomycetes</taxon>
        <taxon>Violaceomycetales</taxon>
        <taxon>Violaceomycetaceae</taxon>
        <taxon>Violaceomyces</taxon>
    </lineage>
</organism>
<dbReference type="EMBL" id="KZ819871">
    <property type="protein sequence ID" value="PWN51093.1"/>
    <property type="molecule type" value="Genomic_DNA"/>
</dbReference>
<name>A0ACD0NZ32_9BASI</name>
<accession>A0ACD0NZ32</accession>
<gene>
    <name evidence="1" type="ORF">IE53DRAFT_64292</name>
</gene>